<evidence type="ECO:0000313" key="1">
    <source>
        <dbReference type="EMBL" id="KAH7844303.1"/>
    </source>
</evidence>
<organism evidence="1 2">
    <name type="scientific">Vaccinium darrowii</name>
    <dbReference type="NCBI Taxonomy" id="229202"/>
    <lineage>
        <taxon>Eukaryota</taxon>
        <taxon>Viridiplantae</taxon>
        <taxon>Streptophyta</taxon>
        <taxon>Embryophyta</taxon>
        <taxon>Tracheophyta</taxon>
        <taxon>Spermatophyta</taxon>
        <taxon>Magnoliopsida</taxon>
        <taxon>eudicotyledons</taxon>
        <taxon>Gunneridae</taxon>
        <taxon>Pentapetalae</taxon>
        <taxon>asterids</taxon>
        <taxon>Ericales</taxon>
        <taxon>Ericaceae</taxon>
        <taxon>Vaccinioideae</taxon>
        <taxon>Vaccinieae</taxon>
        <taxon>Vaccinium</taxon>
    </lineage>
</organism>
<reference evidence="1 2" key="1">
    <citation type="journal article" date="2021" name="Hortic Res">
        <title>High-quality reference genome and annotation aids understanding of berry development for evergreen blueberry (Vaccinium darrowii).</title>
        <authorList>
            <person name="Yu J."/>
            <person name="Hulse-Kemp A.M."/>
            <person name="Babiker E."/>
            <person name="Staton M."/>
        </authorList>
    </citation>
    <scope>NUCLEOTIDE SEQUENCE [LARGE SCALE GENOMIC DNA]</scope>
    <source>
        <strain evidence="2">cv. NJ 8807/NJ 8810</strain>
        <tissue evidence="1">Young leaf</tissue>
    </source>
</reference>
<dbReference type="Proteomes" id="UP000828048">
    <property type="component" value="Chromosome 1"/>
</dbReference>
<sequence>MRFPLTLLICERAEVCTIPMSEVRESDLVAVDGLSHTAIKCSMKSYRLAELTQAQVNSLKARPRIDFSFIFNLGLLFLVFISRSEVACLFENSYSSGSGKPYSPLLCRQARSSNPESEPQLKLFLPLIASCFGGSKSVNETIEELKKHQLSNDATVIITEFSTFYEQWQSEPRRLLQGLEKELPFRSA</sequence>
<evidence type="ECO:0000313" key="2">
    <source>
        <dbReference type="Proteomes" id="UP000828048"/>
    </source>
</evidence>
<protein>
    <submittedName>
        <fullName evidence="1">Uncharacterized protein</fullName>
    </submittedName>
</protein>
<accession>A0ACB7XTD0</accession>
<dbReference type="EMBL" id="CM037151">
    <property type="protein sequence ID" value="KAH7844303.1"/>
    <property type="molecule type" value="Genomic_DNA"/>
</dbReference>
<proteinExistence type="predicted"/>
<gene>
    <name evidence="1" type="ORF">Vadar_026616</name>
</gene>
<comment type="caution">
    <text evidence="1">The sequence shown here is derived from an EMBL/GenBank/DDBJ whole genome shotgun (WGS) entry which is preliminary data.</text>
</comment>
<keyword evidence="2" id="KW-1185">Reference proteome</keyword>
<name>A0ACB7XTD0_9ERIC</name>